<evidence type="ECO:0000313" key="3">
    <source>
        <dbReference type="EMBL" id="ASN06786.1"/>
    </source>
</evidence>
<accession>A0A221MGK8</accession>
<dbReference type="PANTHER" id="PTHR42997">
    <property type="entry name" value="HIT FAMILY HYDROLASE"/>
    <property type="match status" value="1"/>
</dbReference>
<proteinExistence type="predicted"/>
<dbReference type="InterPro" id="IPR011146">
    <property type="entry name" value="HIT-like"/>
</dbReference>
<dbReference type="InterPro" id="IPR052908">
    <property type="entry name" value="AP-4-A_phosphorylase"/>
</dbReference>
<dbReference type="InterPro" id="IPR036265">
    <property type="entry name" value="HIT-like_sf"/>
</dbReference>
<reference evidence="3 4" key="1">
    <citation type="journal article" date="2003" name="Int. J. Syst. Evol. Microbiol.">
        <title>Virgibacillus carmonensis sp. nov., Virgibacillus necropolis sp. nov. and Virgibacillus picturae sp. nov., three novel species isolated from deteriorated mural paintings, transfer of the species of the genus salibacillus to Virgibacillus, as Virgibacillus marismortui comb. nov. and Virgibacillus salexigens comb. nov., and emended description of the genus Virgibacillus.</title>
        <authorList>
            <person name="Heyrman J."/>
            <person name="Logan N.A."/>
            <person name="Busse H.J."/>
            <person name="Balcaen A."/>
            <person name="Lebbe L."/>
            <person name="Rodriguez-Diaz M."/>
            <person name="Swings J."/>
            <person name="De Vos P."/>
        </authorList>
    </citation>
    <scope>NUCLEOTIDE SEQUENCE [LARGE SCALE GENOMIC DNA]</scope>
    <source>
        <strain evidence="3 4">LMG 19488</strain>
    </source>
</reference>
<evidence type="ECO:0000259" key="2">
    <source>
        <dbReference type="PROSITE" id="PS51084"/>
    </source>
</evidence>
<dbReference type="PANTHER" id="PTHR42997:SF1">
    <property type="entry name" value="AP-4-A PHOSPHORYLASE"/>
    <property type="match status" value="1"/>
</dbReference>
<dbReference type="Pfam" id="PF01230">
    <property type="entry name" value="HIT"/>
    <property type="match status" value="1"/>
</dbReference>
<organism evidence="3 4">
    <name type="scientific">Virgibacillus necropolis</name>
    <dbReference type="NCBI Taxonomy" id="163877"/>
    <lineage>
        <taxon>Bacteria</taxon>
        <taxon>Bacillati</taxon>
        <taxon>Bacillota</taxon>
        <taxon>Bacilli</taxon>
        <taxon>Bacillales</taxon>
        <taxon>Bacillaceae</taxon>
        <taxon>Virgibacillus</taxon>
    </lineage>
</organism>
<name>A0A221MGK8_9BACI</name>
<dbReference type="RefSeq" id="WP_089533782.1">
    <property type="nucleotide sequence ID" value="NZ_CP022437.1"/>
</dbReference>
<sequence>MKSGKNCPFCVLNQDEEQKIIFENETCRYIQKKKEQTILEGSGLIIPKNHVQTVFDLSEQEWKDTRDLMQKAKRLLDEAYAPDGYSVGWNTGEVGGQSIPHAHLHIIPRFTDEPYAGKGIRHWIKQPENKRPKK</sequence>
<dbReference type="GO" id="GO:0003824">
    <property type="term" value="F:catalytic activity"/>
    <property type="evidence" value="ECO:0007669"/>
    <property type="project" value="InterPro"/>
</dbReference>
<dbReference type="EMBL" id="CP022437">
    <property type="protein sequence ID" value="ASN06786.1"/>
    <property type="molecule type" value="Genomic_DNA"/>
</dbReference>
<evidence type="ECO:0000313" key="4">
    <source>
        <dbReference type="Proteomes" id="UP000204391"/>
    </source>
</evidence>
<gene>
    <name evidence="3" type="ORF">CFK40_18060</name>
</gene>
<evidence type="ECO:0000256" key="1">
    <source>
        <dbReference type="PROSITE-ProRule" id="PRU00464"/>
    </source>
</evidence>
<dbReference type="PROSITE" id="PS51084">
    <property type="entry name" value="HIT_2"/>
    <property type="match status" value="1"/>
</dbReference>
<feature type="short sequence motif" description="Histidine triad motif" evidence="1">
    <location>
        <begin position="101"/>
        <end position="105"/>
    </location>
</feature>
<dbReference type="AlphaFoldDB" id="A0A221MGK8"/>
<dbReference type="KEGG" id="vne:CFK40_18060"/>
<keyword evidence="4" id="KW-1185">Reference proteome</keyword>
<dbReference type="OrthoDB" id="9784774at2"/>
<protein>
    <submittedName>
        <fullName evidence="3">HIT family protein</fullName>
    </submittedName>
</protein>
<dbReference type="Gene3D" id="3.30.428.10">
    <property type="entry name" value="HIT-like"/>
    <property type="match status" value="1"/>
</dbReference>
<feature type="domain" description="HIT" evidence="2">
    <location>
        <begin position="8"/>
        <end position="116"/>
    </location>
</feature>
<dbReference type="Proteomes" id="UP000204391">
    <property type="component" value="Chromosome"/>
</dbReference>
<dbReference type="SUPFAM" id="SSF54197">
    <property type="entry name" value="HIT-like"/>
    <property type="match status" value="1"/>
</dbReference>